<accession>A0ABP9BSP2</accession>
<evidence type="ECO:0008006" key="3">
    <source>
        <dbReference type="Google" id="ProtNLM"/>
    </source>
</evidence>
<organism evidence="1 2">
    <name type="scientific">Rothia endophytica</name>
    <dbReference type="NCBI Taxonomy" id="1324766"/>
    <lineage>
        <taxon>Bacteria</taxon>
        <taxon>Bacillati</taxon>
        <taxon>Actinomycetota</taxon>
        <taxon>Actinomycetes</taxon>
        <taxon>Micrococcales</taxon>
        <taxon>Micrococcaceae</taxon>
        <taxon>Rothia</taxon>
    </lineage>
</organism>
<reference evidence="2" key="1">
    <citation type="journal article" date="2019" name="Int. J. Syst. Evol. Microbiol.">
        <title>The Global Catalogue of Microorganisms (GCM) 10K type strain sequencing project: providing services to taxonomists for standard genome sequencing and annotation.</title>
        <authorList>
            <consortium name="The Broad Institute Genomics Platform"/>
            <consortium name="The Broad Institute Genome Sequencing Center for Infectious Disease"/>
            <person name="Wu L."/>
            <person name="Ma J."/>
        </authorList>
    </citation>
    <scope>NUCLEOTIDE SEQUENCE [LARGE SCALE GENOMIC DNA]</scope>
    <source>
        <strain evidence="2">JCM 18541</strain>
    </source>
</reference>
<keyword evidence="2" id="KW-1185">Reference proteome</keyword>
<protein>
    <recommendedName>
        <fullName evidence="3">Rhodanese domain-containing protein</fullName>
    </recommendedName>
</protein>
<comment type="caution">
    <text evidence="1">The sequence shown here is derived from an EMBL/GenBank/DDBJ whole genome shotgun (WGS) entry which is preliminary data.</text>
</comment>
<evidence type="ECO:0000313" key="2">
    <source>
        <dbReference type="Proteomes" id="UP001500187"/>
    </source>
</evidence>
<evidence type="ECO:0000313" key="1">
    <source>
        <dbReference type="EMBL" id="GAA4798386.1"/>
    </source>
</evidence>
<proteinExistence type="predicted"/>
<dbReference type="EMBL" id="BAABKP010000004">
    <property type="protein sequence ID" value="GAA4798386.1"/>
    <property type="molecule type" value="Genomic_DNA"/>
</dbReference>
<name>A0ABP9BSP2_9MICC</name>
<sequence>MAAFCDRTVSQTGHSVGLPEEPCGLADTLTRGPVEVLDIRDRQTYQREGRER</sequence>
<dbReference type="Proteomes" id="UP001500187">
    <property type="component" value="Unassembled WGS sequence"/>
</dbReference>
<gene>
    <name evidence="1" type="ORF">GCM10023352_17650</name>
</gene>